<dbReference type="Proteomes" id="UP000002727">
    <property type="component" value="Chromosome"/>
</dbReference>
<proteinExistence type="predicted"/>
<organism evidence="1 2">
    <name type="scientific">Thermococcus onnurineus (strain NA1)</name>
    <dbReference type="NCBI Taxonomy" id="523850"/>
    <lineage>
        <taxon>Archaea</taxon>
        <taxon>Methanobacteriati</taxon>
        <taxon>Methanobacteriota</taxon>
        <taxon>Thermococci</taxon>
        <taxon>Thermococcales</taxon>
        <taxon>Thermococcaceae</taxon>
        <taxon>Thermococcus</taxon>
    </lineage>
</organism>
<dbReference type="GeneID" id="7018324"/>
<name>B6YXH3_THEON</name>
<dbReference type="OrthoDB" id="90127at2157"/>
<dbReference type="AlphaFoldDB" id="B6YXH3"/>
<gene>
    <name evidence="1" type="ordered locus">TON_1297</name>
</gene>
<dbReference type="HOGENOM" id="CLU_084124_0_0_2"/>
<accession>B6YXH3</accession>
<dbReference type="eggNOG" id="arCOG10056">
    <property type="taxonomic scope" value="Archaea"/>
</dbReference>
<dbReference type="PATRIC" id="fig|523850.10.peg.1304"/>
<evidence type="ECO:0000313" key="2">
    <source>
        <dbReference type="Proteomes" id="UP000002727"/>
    </source>
</evidence>
<dbReference type="EMBL" id="CP000855">
    <property type="protein sequence ID" value="ACJ16786.1"/>
    <property type="molecule type" value="Genomic_DNA"/>
</dbReference>
<reference evidence="1 2" key="1">
    <citation type="journal article" date="2008" name="J. Bacteriol.">
        <title>The complete genome sequence of Thermococcus onnurineus NA1 reveals a mixed heterotrophic and carboxydotrophic metabolism.</title>
        <authorList>
            <person name="Lee H.S."/>
            <person name="Kang S.G."/>
            <person name="Bae S.S."/>
            <person name="Lim J.K."/>
            <person name="Cho Y."/>
            <person name="Kim Y.J."/>
            <person name="Jeon J.H."/>
            <person name="Cha S.S."/>
            <person name="Kwon K.K."/>
            <person name="Kim H.T."/>
            <person name="Park C.J."/>
            <person name="Lee H.W."/>
            <person name="Kim S.I."/>
            <person name="Chun J."/>
            <person name="Colwell R.R."/>
            <person name="Kim S.J."/>
            <person name="Lee J.H."/>
        </authorList>
    </citation>
    <scope>NUCLEOTIDE SEQUENCE [LARGE SCALE GENOMIC DNA]</scope>
    <source>
        <strain evidence="1 2">NA1</strain>
    </source>
</reference>
<dbReference type="RefSeq" id="WP_012572258.1">
    <property type="nucleotide sequence ID" value="NC_011529.1"/>
</dbReference>
<keyword evidence="2" id="KW-1185">Reference proteome</keyword>
<sequence>MPIRETEQDEGSKNCLLTSNVSYWPSMPVVTVHRYLPNGSVVEYEESFTPWPHGDKGFYVIEDWTEELGISPPCYITKATGKAVLEAEGKAGYGLFLRWRVKNDGNSWSDLKRVDKRKETAVSAGSVRVAVYTIPISNGSWKIETGELLENPYWFNSTGGGRFVSTWFNGTCTCKPEEIVEATLKKIKSAGFKEKEHVGILETEVLKPMYSAFFVRDSQYLYVEFAQVKGMDLVRVLMIMGDEEVVKAYAEAFTAGSVGG</sequence>
<protein>
    <submittedName>
        <fullName evidence="1">Uncharacterized protein</fullName>
    </submittedName>
</protein>
<evidence type="ECO:0000313" key="1">
    <source>
        <dbReference type="EMBL" id="ACJ16786.1"/>
    </source>
</evidence>
<dbReference type="KEGG" id="ton:TON_1297"/>